<accession>A0A562K7T3</accession>
<evidence type="ECO:0000256" key="2">
    <source>
        <dbReference type="SAM" id="Phobius"/>
    </source>
</evidence>
<keyword evidence="2" id="KW-0812">Transmembrane</keyword>
<feature type="transmembrane region" description="Helical" evidence="2">
    <location>
        <begin position="181"/>
        <end position="200"/>
    </location>
</feature>
<organism evidence="3 4">
    <name type="scientific">Sphingobium wenxiniae (strain DSM 21828 / CGMCC 1.7748 / JZ-1)</name>
    <dbReference type="NCBI Taxonomy" id="595605"/>
    <lineage>
        <taxon>Bacteria</taxon>
        <taxon>Pseudomonadati</taxon>
        <taxon>Pseudomonadota</taxon>
        <taxon>Alphaproteobacteria</taxon>
        <taxon>Sphingomonadales</taxon>
        <taxon>Sphingomonadaceae</taxon>
        <taxon>Sphingobium</taxon>
    </lineage>
</organism>
<dbReference type="GO" id="GO:0015293">
    <property type="term" value="F:symporter activity"/>
    <property type="evidence" value="ECO:0007669"/>
    <property type="project" value="InterPro"/>
</dbReference>
<dbReference type="RefSeq" id="WP_021246179.1">
    <property type="nucleotide sequence ID" value="NZ_JACIIY010000036.1"/>
</dbReference>
<dbReference type="InterPro" id="IPR036259">
    <property type="entry name" value="MFS_trans_sf"/>
</dbReference>
<sequence length="446" mass="48369">MSNSAHRKVDRLTLAAIASVSLPIATLTAPLVVYLPEFYTNALGLDLALVGTIFSVVRLVDIALDPVLGSFMDRTQSRWGRYRPWLALGTPLLMLSVAMLFFARPGVGPLHLLTWLIGAYAAWSIISLSQLSLSAELSPSYDERSRVYGWVQSGSIIGILLVLSLPLVIQRGQSDQYATMYIMGWLTICLMPLCAGFALMRLRGSSAAGHSEHGSLIEYLKLFRNPIVLRLLGADLLLGLASGMTSAVSIFFFTRALQLPRAAVAFMIIAHMLTAFVMAPVWTKVAQRFGKHRALSVSIGVYVLGQLLYLLSPPGSIAMAFLASAVAGCSYSAFVMFPRAMMADVGDDELLRTGVNRTALLYALLMGTWKVGQALSVGAAFVILSLMSFDPQRSVINTAAVHGLYLIYVGGPVILAMLATLAMYRYPLTSSRHAAIRAELEVRTDL</sequence>
<dbReference type="Pfam" id="PF13347">
    <property type="entry name" value="MFS_2"/>
    <property type="match status" value="1"/>
</dbReference>
<dbReference type="EMBL" id="VLKK01000016">
    <property type="protein sequence ID" value="TWH91436.1"/>
    <property type="molecule type" value="Genomic_DNA"/>
</dbReference>
<dbReference type="Gene3D" id="1.20.1250.20">
    <property type="entry name" value="MFS general substrate transporter like domains"/>
    <property type="match status" value="1"/>
</dbReference>
<dbReference type="Proteomes" id="UP000316624">
    <property type="component" value="Unassembled WGS sequence"/>
</dbReference>
<feature type="transmembrane region" description="Helical" evidence="2">
    <location>
        <begin position="359"/>
        <end position="384"/>
    </location>
</feature>
<comment type="similarity">
    <text evidence="1">Belongs to the sodium:galactoside symporter (TC 2.A.2) family.</text>
</comment>
<name>A0A562K7T3_SPHWJ</name>
<feature type="transmembrane region" description="Helical" evidence="2">
    <location>
        <begin position="12"/>
        <end position="35"/>
    </location>
</feature>
<keyword evidence="4" id="KW-1185">Reference proteome</keyword>
<protein>
    <submittedName>
        <fullName evidence="3">Na+/melibiose symporter-like transporter</fullName>
    </submittedName>
</protein>
<keyword evidence="2" id="KW-0472">Membrane</keyword>
<feature type="transmembrane region" description="Helical" evidence="2">
    <location>
        <begin position="317"/>
        <end position="338"/>
    </location>
</feature>
<feature type="transmembrane region" description="Helical" evidence="2">
    <location>
        <begin position="115"/>
        <end position="135"/>
    </location>
</feature>
<comment type="caution">
    <text evidence="3">The sequence shown here is derived from an EMBL/GenBank/DDBJ whole genome shotgun (WGS) entry which is preliminary data.</text>
</comment>
<dbReference type="SUPFAM" id="SSF103473">
    <property type="entry name" value="MFS general substrate transporter"/>
    <property type="match status" value="1"/>
</dbReference>
<proteinExistence type="inferred from homology"/>
<feature type="transmembrane region" description="Helical" evidence="2">
    <location>
        <begin position="404"/>
        <end position="424"/>
    </location>
</feature>
<dbReference type="Gene3D" id="1.20.1720.10">
    <property type="entry name" value="Multidrug resistance protein D"/>
    <property type="match status" value="1"/>
</dbReference>
<evidence type="ECO:0000313" key="3">
    <source>
        <dbReference type="EMBL" id="TWH91436.1"/>
    </source>
</evidence>
<evidence type="ECO:0000256" key="1">
    <source>
        <dbReference type="ARBA" id="ARBA00009617"/>
    </source>
</evidence>
<gene>
    <name evidence="3" type="ORF">IQ35_03250</name>
</gene>
<feature type="transmembrane region" description="Helical" evidence="2">
    <location>
        <begin position="294"/>
        <end position="311"/>
    </location>
</feature>
<feature type="transmembrane region" description="Helical" evidence="2">
    <location>
        <begin position="227"/>
        <end position="253"/>
    </location>
</feature>
<reference evidence="3 4" key="1">
    <citation type="journal article" date="2015" name="Stand. Genomic Sci.">
        <title>Genomic Encyclopedia of Bacterial and Archaeal Type Strains, Phase III: the genomes of soil and plant-associated and newly described type strains.</title>
        <authorList>
            <person name="Whitman W.B."/>
            <person name="Woyke T."/>
            <person name="Klenk H.P."/>
            <person name="Zhou Y."/>
            <person name="Lilburn T.G."/>
            <person name="Beck B.J."/>
            <person name="De Vos P."/>
            <person name="Vandamme P."/>
            <person name="Eisen J.A."/>
            <person name="Garrity G."/>
            <person name="Hugenholtz P."/>
            <person name="Kyrpides N.C."/>
        </authorList>
    </citation>
    <scope>NUCLEOTIDE SEQUENCE [LARGE SCALE GENOMIC DNA]</scope>
    <source>
        <strain evidence="3 4">CGMCC 1.7748</strain>
    </source>
</reference>
<dbReference type="InterPro" id="IPR039672">
    <property type="entry name" value="MFS_2"/>
</dbReference>
<feature type="transmembrane region" description="Helical" evidence="2">
    <location>
        <begin position="85"/>
        <end position="103"/>
    </location>
</feature>
<dbReference type="GO" id="GO:0008643">
    <property type="term" value="P:carbohydrate transport"/>
    <property type="evidence" value="ECO:0007669"/>
    <property type="project" value="InterPro"/>
</dbReference>
<feature type="transmembrane region" description="Helical" evidence="2">
    <location>
        <begin position="259"/>
        <end position="282"/>
    </location>
</feature>
<dbReference type="PANTHER" id="PTHR11328">
    <property type="entry name" value="MAJOR FACILITATOR SUPERFAMILY DOMAIN-CONTAINING PROTEIN"/>
    <property type="match status" value="1"/>
</dbReference>
<dbReference type="GO" id="GO:0005886">
    <property type="term" value="C:plasma membrane"/>
    <property type="evidence" value="ECO:0007669"/>
    <property type="project" value="TreeGrafter"/>
</dbReference>
<feature type="transmembrane region" description="Helical" evidence="2">
    <location>
        <begin position="147"/>
        <end position="169"/>
    </location>
</feature>
<feature type="transmembrane region" description="Helical" evidence="2">
    <location>
        <begin position="47"/>
        <end position="64"/>
    </location>
</feature>
<keyword evidence="2" id="KW-1133">Transmembrane helix</keyword>
<dbReference type="PANTHER" id="PTHR11328:SF24">
    <property type="entry name" value="MAJOR FACILITATOR SUPERFAMILY (MFS) PROFILE DOMAIN-CONTAINING PROTEIN"/>
    <property type="match status" value="1"/>
</dbReference>
<evidence type="ECO:0000313" key="4">
    <source>
        <dbReference type="Proteomes" id="UP000316624"/>
    </source>
</evidence>
<dbReference type="AlphaFoldDB" id="A0A562K7T3"/>